<gene>
    <name evidence="2" type="ORF">PCASD_00072</name>
</gene>
<name>A0A2N5VQM0_9BASI</name>
<comment type="caution">
    <text evidence="2">The sequence shown here is derived from an EMBL/GenBank/DDBJ whole genome shotgun (WGS) entry which is preliminary data.</text>
</comment>
<feature type="compositionally biased region" description="Polar residues" evidence="1">
    <location>
        <begin position="31"/>
        <end position="70"/>
    </location>
</feature>
<feature type="compositionally biased region" description="Basic and acidic residues" evidence="1">
    <location>
        <begin position="74"/>
        <end position="85"/>
    </location>
</feature>
<accession>A0A2N5VQM0</accession>
<evidence type="ECO:0000313" key="3">
    <source>
        <dbReference type="Proteomes" id="UP000235392"/>
    </source>
</evidence>
<reference evidence="2 3" key="1">
    <citation type="submission" date="2017-11" db="EMBL/GenBank/DDBJ databases">
        <title>De novo assembly and phasing of dikaryotic genomes from two isolates of Puccinia coronata f. sp. avenae, the causal agent of oat crown rust.</title>
        <authorList>
            <person name="Miller M.E."/>
            <person name="Zhang Y."/>
            <person name="Omidvar V."/>
            <person name="Sperschneider J."/>
            <person name="Schwessinger B."/>
            <person name="Raley C."/>
            <person name="Palmer J.M."/>
            <person name="Garnica D."/>
            <person name="Upadhyaya N."/>
            <person name="Rathjen J."/>
            <person name="Taylor J.M."/>
            <person name="Park R.F."/>
            <person name="Dodds P.N."/>
            <person name="Hirsch C.D."/>
            <person name="Kianian S.F."/>
            <person name="Figueroa M."/>
        </authorList>
    </citation>
    <scope>NUCLEOTIDE SEQUENCE [LARGE SCALE GENOMIC DNA]</scope>
    <source>
        <strain evidence="2">12SD80</strain>
    </source>
</reference>
<dbReference type="AlphaFoldDB" id="A0A2N5VQM0"/>
<organism evidence="2 3">
    <name type="scientific">Puccinia coronata f. sp. avenae</name>
    <dbReference type="NCBI Taxonomy" id="200324"/>
    <lineage>
        <taxon>Eukaryota</taxon>
        <taxon>Fungi</taxon>
        <taxon>Dikarya</taxon>
        <taxon>Basidiomycota</taxon>
        <taxon>Pucciniomycotina</taxon>
        <taxon>Pucciniomycetes</taxon>
        <taxon>Pucciniales</taxon>
        <taxon>Pucciniaceae</taxon>
        <taxon>Puccinia</taxon>
    </lineage>
</organism>
<feature type="region of interest" description="Disordered" evidence="1">
    <location>
        <begin position="20"/>
        <end position="95"/>
    </location>
</feature>
<dbReference type="EMBL" id="PGCI01000001">
    <property type="protein sequence ID" value="PLW52298.1"/>
    <property type="molecule type" value="Genomic_DNA"/>
</dbReference>
<evidence type="ECO:0000313" key="2">
    <source>
        <dbReference type="EMBL" id="PLW52298.1"/>
    </source>
</evidence>
<proteinExistence type="predicted"/>
<sequence>MRPKIKQSCYATARQFNELEFGDKSKKAGAGTNSKATPAAETQANPKGKQLATTSPKSSNYKGTKYNPNFANHYWERGGSGDRSQRPKGSGLKTR</sequence>
<protein>
    <submittedName>
        <fullName evidence="2">Uncharacterized protein</fullName>
    </submittedName>
</protein>
<dbReference type="Proteomes" id="UP000235392">
    <property type="component" value="Unassembled WGS sequence"/>
</dbReference>
<evidence type="ECO:0000256" key="1">
    <source>
        <dbReference type="SAM" id="MobiDB-lite"/>
    </source>
</evidence>